<keyword evidence="22" id="KW-1185">Reference proteome</keyword>
<dbReference type="InterPro" id="IPR000679">
    <property type="entry name" value="Znf_GATA"/>
</dbReference>
<keyword evidence="10" id="KW-0805">Transcription regulation</keyword>
<feature type="region of interest" description="Disordered" evidence="18">
    <location>
        <begin position="883"/>
        <end position="924"/>
    </location>
</feature>
<dbReference type="SUPFAM" id="SSF57716">
    <property type="entry name" value="Glucocorticoid receptor-like (DNA-binding domain)"/>
    <property type="match status" value="1"/>
</dbReference>
<evidence type="ECO:0000313" key="21">
    <source>
        <dbReference type="Ensembl" id="ENSMICP00000020411.2"/>
    </source>
</evidence>
<keyword evidence="7 17" id="KW-0863">Zinc-finger</keyword>
<gene>
    <name evidence="21" type="primary">TRPS1</name>
</gene>
<keyword evidence="8" id="KW-0862">Zinc</keyword>
<feature type="region of interest" description="Disordered" evidence="18">
    <location>
        <begin position="19"/>
        <end position="89"/>
    </location>
</feature>
<evidence type="ECO:0000256" key="1">
    <source>
        <dbReference type="ARBA" id="ARBA00004123"/>
    </source>
</evidence>
<dbReference type="InterPro" id="IPR036236">
    <property type="entry name" value="Znf_C2H2_sf"/>
</dbReference>
<dbReference type="SMART" id="SM00401">
    <property type="entry name" value="ZnF_GATA"/>
    <property type="match status" value="1"/>
</dbReference>
<evidence type="ECO:0000256" key="14">
    <source>
        <dbReference type="ARBA" id="ARBA00058641"/>
    </source>
</evidence>
<name>A0A8C5VDI0_MICMU</name>
<dbReference type="Proteomes" id="UP000694394">
    <property type="component" value="Chromosome 9"/>
</dbReference>
<organism evidence="21 22">
    <name type="scientific">Microcebus murinus</name>
    <name type="common">Gray mouse lemur</name>
    <name type="synonym">Lemur murinus</name>
    <dbReference type="NCBI Taxonomy" id="30608"/>
    <lineage>
        <taxon>Eukaryota</taxon>
        <taxon>Metazoa</taxon>
        <taxon>Chordata</taxon>
        <taxon>Craniata</taxon>
        <taxon>Vertebrata</taxon>
        <taxon>Euteleostomi</taxon>
        <taxon>Mammalia</taxon>
        <taxon>Eutheria</taxon>
        <taxon>Euarchontoglires</taxon>
        <taxon>Primates</taxon>
        <taxon>Strepsirrhini</taxon>
        <taxon>Lemuriformes</taxon>
        <taxon>Cheirogaleidae</taxon>
        <taxon>Microcebus</taxon>
    </lineage>
</organism>
<keyword evidence="11" id="KW-0238">DNA-binding</keyword>
<dbReference type="SMART" id="SM00355">
    <property type="entry name" value="ZnF_C2H2"/>
    <property type="match status" value="9"/>
</dbReference>
<feature type="compositionally biased region" description="Low complexity" evidence="18">
    <location>
        <begin position="974"/>
        <end position="983"/>
    </location>
</feature>
<dbReference type="PROSITE" id="PS00028">
    <property type="entry name" value="ZINC_FINGER_C2H2_1"/>
    <property type="match status" value="2"/>
</dbReference>
<feature type="compositionally biased region" description="Basic and acidic residues" evidence="18">
    <location>
        <begin position="69"/>
        <end position="83"/>
    </location>
</feature>
<feature type="compositionally biased region" description="Basic and acidic residues" evidence="18">
    <location>
        <begin position="984"/>
        <end position="996"/>
    </location>
</feature>
<evidence type="ECO:0000256" key="12">
    <source>
        <dbReference type="ARBA" id="ARBA00023163"/>
    </source>
</evidence>
<evidence type="ECO:0000256" key="11">
    <source>
        <dbReference type="ARBA" id="ARBA00023125"/>
    </source>
</evidence>
<dbReference type="GeneTree" id="ENSGT00940000157893"/>
<feature type="domain" description="C2H2-type" evidence="20">
    <location>
        <begin position="616"/>
        <end position="644"/>
    </location>
</feature>
<dbReference type="InterPro" id="IPR013087">
    <property type="entry name" value="Znf_C2H2_type"/>
</dbReference>
<dbReference type="CDD" id="cd00202">
    <property type="entry name" value="ZnF_GATA"/>
    <property type="match status" value="1"/>
</dbReference>
<evidence type="ECO:0000256" key="10">
    <source>
        <dbReference type="ARBA" id="ARBA00023015"/>
    </source>
</evidence>
<feature type="compositionally biased region" description="Polar residues" evidence="18">
    <location>
        <begin position="964"/>
        <end position="973"/>
    </location>
</feature>
<keyword evidence="6" id="KW-0677">Repeat</keyword>
<dbReference type="PRINTS" id="PR00619">
    <property type="entry name" value="GATAZNFINGER"/>
</dbReference>
<feature type="region of interest" description="Disordered" evidence="18">
    <location>
        <begin position="963"/>
        <end position="1000"/>
    </location>
</feature>
<keyword evidence="13" id="KW-0539">Nucleus</keyword>
<dbReference type="PROSITE" id="PS00344">
    <property type="entry name" value="GATA_ZN_FINGER_1"/>
    <property type="match status" value="1"/>
</dbReference>
<evidence type="ECO:0000256" key="7">
    <source>
        <dbReference type="ARBA" id="ARBA00022771"/>
    </source>
</evidence>
<evidence type="ECO:0000256" key="3">
    <source>
        <dbReference type="ARBA" id="ARBA00022499"/>
    </source>
</evidence>
<dbReference type="PROSITE" id="PS50157">
    <property type="entry name" value="ZINC_FINGER_C2H2_2"/>
    <property type="match status" value="1"/>
</dbReference>
<evidence type="ECO:0000256" key="16">
    <source>
        <dbReference type="ARBA" id="ARBA00073694"/>
    </source>
</evidence>
<reference evidence="21" key="2">
    <citation type="submission" date="2016-12" db="EMBL/GenBank/DDBJ databases">
        <title>Mouse lemur reference genome and diversity panel.</title>
        <authorList>
            <person name="Harris R."/>
            <person name="Larsen P."/>
            <person name="Liu Y."/>
            <person name="Hughes D.S."/>
            <person name="Murali S."/>
            <person name="Raveendran M."/>
            <person name="Korchina V."/>
            <person name="Wang M."/>
            <person name="Jhangiani S."/>
            <person name="Bandaranaike D."/>
            <person name="Bellair M."/>
            <person name="Blankenburg K."/>
            <person name="Chao H."/>
            <person name="Dahdouli M."/>
            <person name="Dinh H."/>
            <person name="Doddapaneni H."/>
            <person name="English A."/>
            <person name="Firestine M."/>
            <person name="Gnanaolivu R."/>
            <person name="Gross S."/>
            <person name="Hernandez B."/>
            <person name="Javaid M."/>
            <person name="Jayaseelan J."/>
            <person name="Jones J."/>
            <person name="Khan Z."/>
            <person name="Kovar C."/>
            <person name="Kurapati P."/>
            <person name="Le B."/>
            <person name="Lee S."/>
            <person name="Li M."/>
            <person name="Mathew T."/>
            <person name="Narasimhan A."/>
            <person name="Ngo D."/>
            <person name="Nguyen L."/>
            <person name="Okwuonu G."/>
            <person name="Ongeri F."/>
            <person name="Osuji N."/>
            <person name="Pu L.-L."/>
            <person name="Puazo M."/>
            <person name="Quiroz J."/>
            <person name="Raj R."/>
            <person name="Rajbhandari K."/>
            <person name="Reid J.G."/>
            <person name="Santibanez J."/>
            <person name="Sexton D."/>
            <person name="Skinner E."/>
            <person name="Vee V."/>
            <person name="Weissenberger G."/>
            <person name="Wu Y."/>
            <person name="Xin Y."/>
            <person name="Han Y."/>
            <person name="Campbell C."/>
            <person name="Brown A."/>
            <person name="Sullivan B."/>
            <person name="Shelton J."/>
            <person name="Brown S."/>
            <person name="Dudchenko O."/>
            <person name="Machol I."/>
            <person name="Durand N."/>
            <person name="Shamim M."/>
            <person name="Lieberman A."/>
            <person name="Muzny D.M."/>
            <person name="Richards S."/>
            <person name="Yoder A."/>
            <person name="Worley K.C."/>
            <person name="Rogers J."/>
            <person name="Gibbs R.A."/>
        </authorList>
    </citation>
    <scope>NUCLEOTIDE SEQUENCE [LARGE SCALE GENOMIC DNA]</scope>
</reference>
<dbReference type="FunFam" id="3.30.50.10:FF:000020">
    <property type="entry name" value="Zinc finger transcription factor Trps1"/>
    <property type="match status" value="1"/>
</dbReference>
<feature type="region of interest" description="Disordered" evidence="18">
    <location>
        <begin position="787"/>
        <end position="810"/>
    </location>
</feature>
<protein>
    <recommendedName>
        <fullName evidence="16">Zinc finger transcription factor Trps1</fullName>
    </recommendedName>
</protein>
<keyword evidence="9" id="KW-0832">Ubl conjugation</keyword>
<evidence type="ECO:0000313" key="22">
    <source>
        <dbReference type="Proteomes" id="UP000694394"/>
    </source>
</evidence>
<accession>A0A8C5VDI0</accession>
<comment type="subunit">
    <text evidence="15">Interacts with RNF4; regulates TRPS1 repressor activity. Interacts specifically with the activator form of GLI3 (GLI3A) but not with the repressor form (GLI3R).</text>
</comment>
<keyword evidence="5" id="KW-0479">Metal-binding</keyword>
<dbReference type="GO" id="GO:0045892">
    <property type="term" value="P:negative regulation of DNA-templated transcription"/>
    <property type="evidence" value="ECO:0007669"/>
    <property type="project" value="UniProtKB-ARBA"/>
</dbReference>
<dbReference type="GO" id="GO:0000977">
    <property type="term" value="F:RNA polymerase II transcription regulatory region sequence-specific DNA binding"/>
    <property type="evidence" value="ECO:0007669"/>
    <property type="project" value="TreeGrafter"/>
</dbReference>
<dbReference type="GO" id="GO:0006357">
    <property type="term" value="P:regulation of transcription by RNA polymerase II"/>
    <property type="evidence" value="ECO:0007669"/>
    <property type="project" value="TreeGrafter"/>
</dbReference>
<evidence type="ECO:0000256" key="6">
    <source>
        <dbReference type="ARBA" id="ARBA00022737"/>
    </source>
</evidence>
<evidence type="ECO:0000256" key="8">
    <source>
        <dbReference type="ARBA" id="ARBA00022833"/>
    </source>
</evidence>
<dbReference type="Pfam" id="PF00320">
    <property type="entry name" value="GATA"/>
    <property type="match status" value="1"/>
</dbReference>
<keyword evidence="2" id="KW-0678">Repressor</keyword>
<reference evidence="21" key="1">
    <citation type="submission" date="2007-07" db="EMBL/GenBank/DDBJ databases">
        <authorList>
            <consortium name="The Genome Sequencing Platform"/>
            <consortium name="The Genome Assembly Team"/>
            <person name="Lindblad-Toh K."/>
            <person name="DiPalma F."/>
            <person name="Gnerre S."/>
            <person name="Clamp M."/>
            <person name="Lander E.S."/>
        </authorList>
    </citation>
    <scope>NUCLEOTIDE SEQUENCE [LARGE SCALE GENOMIC DNA]</scope>
</reference>
<dbReference type="GO" id="GO:0003700">
    <property type="term" value="F:DNA-binding transcription factor activity"/>
    <property type="evidence" value="ECO:0007669"/>
    <property type="project" value="InterPro"/>
</dbReference>
<dbReference type="GO" id="GO:0008270">
    <property type="term" value="F:zinc ion binding"/>
    <property type="evidence" value="ECO:0007669"/>
    <property type="project" value="UniProtKB-KW"/>
</dbReference>
<evidence type="ECO:0000256" key="15">
    <source>
        <dbReference type="ARBA" id="ARBA00066009"/>
    </source>
</evidence>
<feature type="region of interest" description="Disordered" evidence="18">
    <location>
        <begin position="409"/>
        <end position="435"/>
    </location>
</feature>
<dbReference type="GO" id="GO:0005654">
    <property type="term" value="C:nucleoplasm"/>
    <property type="evidence" value="ECO:0007669"/>
    <property type="project" value="UniProtKB-ARBA"/>
</dbReference>
<feature type="compositionally biased region" description="Polar residues" evidence="18">
    <location>
        <begin position="885"/>
        <end position="901"/>
    </location>
</feature>
<proteinExistence type="predicted"/>
<dbReference type="PANTHER" id="PTHR47034">
    <property type="entry name" value="ZINC FINGER TRANSCRIPTION FACTOR TRPS1"/>
    <property type="match status" value="1"/>
</dbReference>
<evidence type="ECO:0000256" key="9">
    <source>
        <dbReference type="ARBA" id="ARBA00022843"/>
    </source>
</evidence>
<dbReference type="AlphaFoldDB" id="A0A8C5VDI0"/>
<comment type="subcellular location">
    <subcellularLocation>
        <location evidence="1">Nucleus</location>
    </subcellularLocation>
</comment>
<keyword evidence="4" id="KW-0597">Phosphoprotein</keyword>
<evidence type="ECO:0000256" key="5">
    <source>
        <dbReference type="ARBA" id="ARBA00022723"/>
    </source>
</evidence>
<dbReference type="Gene3D" id="3.30.50.10">
    <property type="entry name" value="Erythroid Transcription Factor GATA-1, subunit A"/>
    <property type="match status" value="1"/>
</dbReference>
<feature type="region of interest" description="Disordered" evidence="18">
    <location>
        <begin position="1092"/>
        <end position="1120"/>
    </location>
</feature>
<dbReference type="EMBL" id="ABDC03013354">
    <property type="status" value="NOT_ANNOTATED_CDS"/>
    <property type="molecule type" value="Genomic_DNA"/>
</dbReference>
<dbReference type="Gene3D" id="3.30.160.60">
    <property type="entry name" value="Classic Zinc Finger"/>
    <property type="match status" value="2"/>
</dbReference>
<evidence type="ECO:0000256" key="17">
    <source>
        <dbReference type="PROSITE-ProRule" id="PRU00042"/>
    </source>
</evidence>
<feature type="compositionally biased region" description="Basic and acidic residues" evidence="18">
    <location>
        <begin position="904"/>
        <end position="919"/>
    </location>
</feature>
<evidence type="ECO:0000256" key="18">
    <source>
        <dbReference type="SAM" id="MobiDB-lite"/>
    </source>
</evidence>
<dbReference type="InterPro" id="IPR028440">
    <property type="entry name" value="TRPS1"/>
</dbReference>
<dbReference type="Ensembl" id="ENSMICT00000027080.2">
    <property type="protein sequence ID" value="ENSMICP00000020411.2"/>
    <property type="gene ID" value="ENSMICG00000011103.3"/>
</dbReference>
<comment type="function">
    <text evidence="14">Transcriptional repressor. Binds specifically to GATA sequences and represses expression of GATA-regulated genes at selected sites and stages in vertebrate development. Regulates chondrocyte proliferation and differentiation. Executes multiple functions in proliferating chondrocytes, expanding the region of distal chondrocytes, activating proliferation in columnar cells and supporting the differentiation of columnar into hypertrophic chondrocytes.</text>
</comment>
<keyword evidence="12" id="KW-0804">Transcription</keyword>
<evidence type="ECO:0000256" key="2">
    <source>
        <dbReference type="ARBA" id="ARBA00022491"/>
    </source>
</evidence>
<dbReference type="Ensembl" id="ENSMICT00000043226.2">
    <property type="protein sequence ID" value="ENSMICP00000019523.2"/>
    <property type="gene ID" value="ENSMICG00000011103.3"/>
</dbReference>
<dbReference type="FunFam" id="3.30.160.60:FF:000674">
    <property type="entry name" value="zinc finger transcription factor Trps1 isoform X2"/>
    <property type="match status" value="1"/>
</dbReference>
<evidence type="ECO:0000256" key="4">
    <source>
        <dbReference type="ARBA" id="ARBA00022553"/>
    </source>
</evidence>
<dbReference type="PANTHER" id="PTHR47034:SF1">
    <property type="entry name" value="ZINC FINGER TRANSCRIPTION FACTOR TRPS1"/>
    <property type="match status" value="1"/>
</dbReference>
<dbReference type="InterPro" id="IPR013088">
    <property type="entry name" value="Znf_NHR/GATA"/>
</dbReference>
<keyword evidence="3" id="KW-1017">Isopeptide bond</keyword>
<dbReference type="PROSITE" id="PS50114">
    <property type="entry name" value="GATA_ZN_FINGER_2"/>
    <property type="match status" value="1"/>
</dbReference>
<dbReference type="FunFam" id="3.30.160.60:FF:001213">
    <property type="entry name" value="Transcriptional repressor GATA binding 1"/>
    <property type="match status" value="1"/>
</dbReference>
<feature type="region of interest" description="Disordered" evidence="18">
    <location>
        <begin position="287"/>
        <end position="320"/>
    </location>
</feature>
<dbReference type="SUPFAM" id="SSF57667">
    <property type="entry name" value="beta-beta-alpha zinc fingers"/>
    <property type="match status" value="1"/>
</dbReference>
<feature type="domain" description="GATA-type" evidence="19">
    <location>
        <begin position="814"/>
        <end position="872"/>
    </location>
</feature>
<evidence type="ECO:0000259" key="19">
    <source>
        <dbReference type="PROSITE" id="PS50114"/>
    </source>
</evidence>
<sequence>MPYEVNAGYDFTNMVRKKNPPLRNVASDGEGQTLEPIAAGGVCEPLKSPQRAEADDPQDMACTPSGDSLETKEDQKMSPKATEETGQAQSIQANCQGLSPVSVASKNPQVPSDGGVRMNKSKTDLLVNDLLVNPDPAPLSPELQDFKCNICGYGYYGNDPTDLIKHFRKYHLGLHNRTRQDAELDSKILALHNMVQFSHSKDFQKVNRSVLSGVLQDINSSRPVLLNGTYDVQVTSGGTFIGIGRKTPDCQGNTKYFRCKFCNFTYMGNSSTELEQHFLQTHPNKIKASLPSSEGAKPAEKNSNKSIPALRPSDSGDLGKWQDKITVKAGDDTPVGYSVPIKPLDSSKQNGTEATSYYWCKFCSFSCESSSSLKLLEHYGKQHGAVQSGGLNPELNDKLSRGSVINQNDLVKSAEGEPMTKADKGSSGVKKKDFSSKGAEDNMVTSYNCQFCDFRYSKSHGPDVIVVGPLLRHYQQLHNIHKCTIKHCPFCPRGLCSPEKHLGEITYPFACRKSNCSHCALLLLHLSPGAAGSSRVKHQCHQCSFTTPDVDVLLFHYESVHESQASDVKQEANHLQGSDGQQAVKESKEHSCTKCDFITQVEEEISRHYRRAHSCYKCRQCSFTAADTQSLLEHFNTVHCQEQDITTANGEEDGHAVSTIKEEPKIDLKVYSLLNPDSKMVEPVSESVVKREKLEDKDGLKEKVWTESSSDDLRNVTWRGADILRGSPSYTQASLGLLTPVSGTQEQTKTLRDSPNVEAAHLARPIYGLAVETKGFLQGVPAGGEKSGALTQQYPASGENKSKDESQSLLRRRRGSGVFCANCLTTKTSLWRKNANGGYVCNACGLYQKLHSTPRPLNIIKQNNGEQIIRRRTRKRLNPEALQAEQLSKQQRASSEEQVNGSPLERRSEDHLAESHQREIPLPSLSKYEAQGSLTKSHSAQQPVLVSQTLDIHKRMQPLHIQIKSPQESTGDPGNSSSISEGKGSSERGSPIEKYMRPAKHPNYSPPGSPIEKYQYPLFGLPFVHNDFQSEADWLRFWSKYKLSVPGNPHYLSHVPGLPNPCQNYVPYPTFNLPPHFSAVGSDNDIPLDLAIKHSRPGPTANGASKEKTKAPPNVKNEGPLNVVKTEKVDRSTQDELSTKCVHCGIVFLDEVMYALHMSCHGDSGPFQCSICQHLCTDKYDFTTHIQRGLHRNNAQVEKNGKPKE</sequence>
<dbReference type="GO" id="GO:0001501">
    <property type="term" value="P:skeletal system development"/>
    <property type="evidence" value="ECO:0007669"/>
    <property type="project" value="UniProtKB-ARBA"/>
</dbReference>
<evidence type="ECO:0000256" key="13">
    <source>
        <dbReference type="ARBA" id="ARBA00023242"/>
    </source>
</evidence>
<reference evidence="21" key="3">
    <citation type="submission" date="2025-05" db="UniProtKB">
        <authorList>
            <consortium name="Ensembl"/>
        </authorList>
    </citation>
    <scope>IDENTIFICATION</scope>
</reference>
<feature type="compositionally biased region" description="Basic and acidic residues" evidence="18">
    <location>
        <begin position="412"/>
        <end position="435"/>
    </location>
</feature>
<evidence type="ECO:0000259" key="20">
    <source>
        <dbReference type="PROSITE" id="PS50157"/>
    </source>
</evidence>